<evidence type="ECO:0000256" key="1">
    <source>
        <dbReference type="SAM" id="Phobius"/>
    </source>
</evidence>
<dbReference type="AlphaFoldDB" id="A0A8S1RGI5"/>
<protein>
    <submittedName>
        <fullName evidence="2">Uncharacterized protein</fullName>
    </submittedName>
</protein>
<keyword evidence="1" id="KW-0812">Transmembrane</keyword>
<comment type="caution">
    <text evidence="2">The sequence shown here is derived from an EMBL/GenBank/DDBJ whole genome shotgun (WGS) entry which is preliminary data.</text>
</comment>
<reference evidence="2" key="1">
    <citation type="submission" date="2021-01" db="EMBL/GenBank/DDBJ databases">
        <authorList>
            <consortium name="Genoscope - CEA"/>
            <person name="William W."/>
        </authorList>
    </citation>
    <scope>NUCLEOTIDE SEQUENCE</scope>
</reference>
<organism evidence="2 3">
    <name type="scientific">Paramecium sonneborni</name>
    <dbReference type="NCBI Taxonomy" id="65129"/>
    <lineage>
        <taxon>Eukaryota</taxon>
        <taxon>Sar</taxon>
        <taxon>Alveolata</taxon>
        <taxon>Ciliophora</taxon>
        <taxon>Intramacronucleata</taxon>
        <taxon>Oligohymenophorea</taxon>
        <taxon>Peniculida</taxon>
        <taxon>Parameciidae</taxon>
        <taxon>Paramecium</taxon>
    </lineage>
</organism>
<dbReference type="Proteomes" id="UP000692954">
    <property type="component" value="Unassembled WGS sequence"/>
</dbReference>
<proteinExistence type="predicted"/>
<keyword evidence="1" id="KW-0472">Membrane</keyword>
<dbReference type="EMBL" id="CAJJDN010000173">
    <property type="protein sequence ID" value="CAD8127088.1"/>
    <property type="molecule type" value="Genomic_DNA"/>
</dbReference>
<gene>
    <name evidence="2" type="ORF">PSON_ATCC_30995.1.T1730009</name>
</gene>
<feature type="transmembrane region" description="Helical" evidence="1">
    <location>
        <begin position="53"/>
        <end position="76"/>
    </location>
</feature>
<accession>A0A8S1RGI5</accession>
<evidence type="ECO:0000313" key="2">
    <source>
        <dbReference type="EMBL" id="CAD8127088.1"/>
    </source>
</evidence>
<keyword evidence="3" id="KW-1185">Reference proteome</keyword>
<keyword evidence="1" id="KW-1133">Transmembrane helix</keyword>
<sequence length="100" mass="12015">MKNLLLLNSPESQELKTIDFGIAEIQCLINRDHILVIFIIWHLKYYQVKLIEFLPLLIFGYLELFFIKCYLVKYYLTVNLNKILFVIFQQSTRILTQQSK</sequence>
<evidence type="ECO:0000313" key="3">
    <source>
        <dbReference type="Proteomes" id="UP000692954"/>
    </source>
</evidence>
<name>A0A8S1RGI5_9CILI</name>